<dbReference type="GO" id="GO:0051301">
    <property type="term" value="P:cell division"/>
    <property type="evidence" value="ECO:0007669"/>
    <property type="project" value="InterPro"/>
</dbReference>
<evidence type="ECO:0000256" key="10">
    <source>
        <dbReference type="ARBA" id="ARBA00044770"/>
    </source>
</evidence>
<dbReference type="GO" id="GO:0008955">
    <property type="term" value="F:peptidoglycan glycosyltransferase activity"/>
    <property type="evidence" value="ECO:0007669"/>
    <property type="project" value="UniProtKB-EC"/>
</dbReference>
<evidence type="ECO:0000256" key="9">
    <source>
        <dbReference type="ARBA" id="ARBA00032370"/>
    </source>
</evidence>
<evidence type="ECO:0000256" key="4">
    <source>
        <dbReference type="ARBA" id="ARBA00022692"/>
    </source>
</evidence>
<feature type="transmembrane region" description="Helical" evidence="12">
    <location>
        <begin position="281"/>
        <end position="301"/>
    </location>
</feature>
<evidence type="ECO:0000256" key="6">
    <source>
        <dbReference type="ARBA" id="ARBA00022984"/>
    </source>
</evidence>
<keyword evidence="3" id="KW-0808">Transferase</keyword>
<keyword evidence="6" id="KW-0573">Peptidoglycan synthesis</keyword>
<dbReference type="PANTHER" id="PTHR30474:SF2">
    <property type="entry name" value="PEPTIDOGLYCAN GLYCOSYLTRANSFERASE FTSW-RELATED"/>
    <property type="match status" value="1"/>
</dbReference>
<gene>
    <name evidence="13" type="ORF">UFOPK1541_00143</name>
</gene>
<dbReference type="GO" id="GO:0015648">
    <property type="term" value="F:lipid-linked peptidoglycan transporter activity"/>
    <property type="evidence" value="ECO:0007669"/>
    <property type="project" value="TreeGrafter"/>
</dbReference>
<keyword evidence="2" id="KW-0328">Glycosyltransferase</keyword>
<feature type="transmembrane region" description="Helical" evidence="12">
    <location>
        <begin position="147"/>
        <end position="164"/>
    </location>
</feature>
<evidence type="ECO:0000256" key="3">
    <source>
        <dbReference type="ARBA" id="ARBA00022679"/>
    </source>
</evidence>
<comment type="catalytic activity">
    <reaction evidence="11">
        <text>[GlcNAc-(1-&gt;4)-Mur2Ac(oyl-L-Ala-gamma-D-Glu-L-Lys-D-Ala-D-Ala)](n)-di-trans,octa-cis-undecaprenyl diphosphate + beta-D-GlcNAc-(1-&gt;4)-Mur2Ac(oyl-L-Ala-gamma-D-Glu-L-Lys-D-Ala-D-Ala)-di-trans,octa-cis-undecaprenyl diphosphate = [GlcNAc-(1-&gt;4)-Mur2Ac(oyl-L-Ala-gamma-D-Glu-L-Lys-D-Ala-D-Ala)](n+1)-di-trans,octa-cis-undecaprenyl diphosphate + di-trans,octa-cis-undecaprenyl diphosphate + H(+)</text>
        <dbReference type="Rhea" id="RHEA:23708"/>
        <dbReference type="Rhea" id="RHEA-COMP:9602"/>
        <dbReference type="Rhea" id="RHEA-COMP:9603"/>
        <dbReference type="ChEBI" id="CHEBI:15378"/>
        <dbReference type="ChEBI" id="CHEBI:58405"/>
        <dbReference type="ChEBI" id="CHEBI:60033"/>
        <dbReference type="ChEBI" id="CHEBI:78435"/>
        <dbReference type="EC" id="2.4.99.28"/>
    </reaction>
</comment>
<proteinExistence type="predicted"/>
<accession>A0A6J6CF01</accession>
<keyword evidence="5" id="KW-0133">Cell shape</keyword>
<evidence type="ECO:0000256" key="11">
    <source>
        <dbReference type="ARBA" id="ARBA00049902"/>
    </source>
</evidence>
<feature type="transmembrane region" description="Helical" evidence="12">
    <location>
        <begin position="170"/>
        <end position="186"/>
    </location>
</feature>
<feature type="transmembrane region" description="Helical" evidence="12">
    <location>
        <begin position="321"/>
        <end position="341"/>
    </location>
</feature>
<organism evidence="13">
    <name type="scientific">freshwater metagenome</name>
    <dbReference type="NCBI Taxonomy" id="449393"/>
    <lineage>
        <taxon>unclassified sequences</taxon>
        <taxon>metagenomes</taxon>
        <taxon>ecological metagenomes</taxon>
    </lineage>
</organism>
<dbReference type="GO" id="GO:0008360">
    <property type="term" value="P:regulation of cell shape"/>
    <property type="evidence" value="ECO:0007669"/>
    <property type="project" value="UniProtKB-KW"/>
</dbReference>
<evidence type="ECO:0000256" key="1">
    <source>
        <dbReference type="ARBA" id="ARBA00004141"/>
    </source>
</evidence>
<keyword evidence="4 12" id="KW-0812">Transmembrane</keyword>
<keyword evidence="7 12" id="KW-1133">Transmembrane helix</keyword>
<evidence type="ECO:0000256" key="8">
    <source>
        <dbReference type="ARBA" id="ARBA00023136"/>
    </source>
</evidence>
<evidence type="ECO:0000256" key="5">
    <source>
        <dbReference type="ARBA" id="ARBA00022960"/>
    </source>
</evidence>
<protein>
    <recommendedName>
        <fullName evidence="10">peptidoglycan glycosyltransferase</fullName>
        <ecNumber evidence="10">2.4.99.28</ecNumber>
    </recommendedName>
    <alternativeName>
        <fullName evidence="9">Peptidoglycan polymerase</fullName>
    </alternativeName>
</protein>
<feature type="transmembrane region" description="Helical" evidence="12">
    <location>
        <begin position="347"/>
        <end position="366"/>
    </location>
</feature>
<feature type="transmembrane region" description="Helical" evidence="12">
    <location>
        <begin position="79"/>
        <end position="98"/>
    </location>
</feature>
<reference evidence="13" key="1">
    <citation type="submission" date="2020-05" db="EMBL/GenBank/DDBJ databases">
        <authorList>
            <person name="Chiriac C."/>
            <person name="Salcher M."/>
            <person name="Ghai R."/>
            <person name="Kavagutti S V."/>
        </authorList>
    </citation>
    <scope>NUCLEOTIDE SEQUENCE</scope>
</reference>
<evidence type="ECO:0000256" key="12">
    <source>
        <dbReference type="SAM" id="Phobius"/>
    </source>
</evidence>
<dbReference type="EC" id="2.4.99.28" evidence="10"/>
<feature type="transmembrane region" description="Helical" evidence="12">
    <location>
        <begin position="48"/>
        <end position="67"/>
    </location>
</feature>
<dbReference type="GO" id="GO:0005886">
    <property type="term" value="C:plasma membrane"/>
    <property type="evidence" value="ECO:0007669"/>
    <property type="project" value="TreeGrafter"/>
</dbReference>
<sequence>MTTSSKFLSKPVNNFYILAVSSISLSVIGLVMVFSASSIHSLDTKGNAVAIVLRQFIFFALSIPLAIYLSQRSLAQWRILARFGLLISVLILAILQIPGVGKTVNGNTNWIALPFVDVQPSEIAKFLLILWASYLLANQERAGKTRVNVFAMITPGFMVVLALIMVGHDLGTACVMAAILGGLLFVSGVELRLLGSMVAVGAVILAGLIATAGYRAARFLVVFDPFAADQYKNAGWQPAHSLLGLASGGIFGVGLGGSRQKWGNLAEAHTDFIFAVIGEELGLLGTLVVLALLAALIFSIFKISLRCKDPMSRYVGSGIGCWIAVQTVLNVGSATSVLPVVGVTLPFVSYGGSALISLYLGLGYVFGSALRDPEVKNELHKAIERRRLRTPRKLFLQVVEPLAILSQLWQLREHGARTIRRIRFNS</sequence>
<feature type="transmembrane region" description="Helical" evidence="12">
    <location>
        <begin position="12"/>
        <end position="36"/>
    </location>
</feature>
<dbReference type="GO" id="GO:0032153">
    <property type="term" value="C:cell division site"/>
    <property type="evidence" value="ECO:0007669"/>
    <property type="project" value="TreeGrafter"/>
</dbReference>
<dbReference type="Pfam" id="PF01098">
    <property type="entry name" value="FTSW_RODA_SPOVE"/>
    <property type="match status" value="1"/>
</dbReference>
<evidence type="ECO:0000256" key="7">
    <source>
        <dbReference type="ARBA" id="ARBA00022989"/>
    </source>
</evidence>
<feature type="transmembrane region" description="Helical" evidence="12">
    <location>
        <begin position="193"/>
        <end position="214"/>
    </location>
</feature>
<name>A0A6J6CF01_9ZZZZ</name>
<evidence type="ECO:0000256" key="2">
    <source>
        <dbReference type="ARBA" id="ARBA00022676"/>
    </source>
</evidence>
<evidence type="ECO:0000313" key="13">
    <source>
        <dbReference type="EMBL" id="CAB4549695.1"/>
    </source>
</evidence>
<keyword evidence="8 12" id="KW-0472">Membrane</keyword>
<comment type="subcellular location">
    <subcellularLocation>
        <location evidence="1">Membrane</location>
        <topology evidence="1">Multi-pass membrane protein</topology>
    </subcellularLocation>
</comment>
<dbReference type="AlphaFoldDB" id="A0A6J6CF01"/>
<dbReference type="PANTHER" id="PTHR30474">
    <property type="entry name" value="CELL CYCLE PROTEIN"/>
    <property type="match status" value="1"/>
</dbReference>
<dbReference type="EMBL" id="CAEZTA010000007">
    <property type="protein sequence ID" value="CAB4549695.1"/>
    <property type="molecule type" value="Genomic_DNA"/>
</dbReference>
<dbReference type="InterPro" id="IPR001182">
    <property type="entry name" value="FtsW/RodA"/>
</dbReference>
<dbReference type="GO" id="GO:0009252">
    <property type="term" value="P:peptidoglycan biosynthetic process"/>
    <property type="evidence" value="ECO:0007669"/>
    <property type="project" value="UniProtKB-KW"/>
</dbReference>